<dbReference type="SMART" id="SM00174">
    <property type="entry name" value="RHO"/>
    <property type="match status" value="1"/>
</dbReference>
<keyword evidence="3" id="KW-1185">Reference proteome</keyword>
<proteinExistence type="predicted"/>
<dbReference type="NCBIfam" id="TIGR00231">
    <property type="entry name" value="small_GTP"/>
    <property type="match status" value="1"/>
</dbReference>
<dbReference type="PROSITE" id="PS51419">
    <property type="entry name" value="RAB"/>
    <property type="match status" value="1"/>
</dbReference>
<dbReference type="SMART" id="SM00176">
    <property type="entry name" value="RAN"/>
    <property type="match status" value="1"/>
</dbReference>
<evidence type="ECO:0000313" key="2">
    <source>
        <dbReference type="EMBL" id="KAH6588026.1"/>
    </source>
</evidence>
<organism evidence="2 3">
    <name type="scientific">Batrachochytrium salamandrivorans</name>
    <dbReference type="NCBI Taxonomy" id="1357716"/>
    <lineage>
        <taxon>Eukaryota</taxon>
        <taxon>Fungi</taxon>
        <taxon>Fungi incertae sedis</taxon>
        <taxon>Chytridiomycota</taxon>
        <taxon>Chytridiomycota incertae sedis</taxon>
        <taxon>Chytridiomycetes</taxon>
        <taxon>Rhizophydiales</taxon>
        <taxon>Rhizophydiales incertae sedis</taxon>
        <taxon>Batrachochytrium</taxon>
    </lineage>
</organism>
<dbReference type="InterPro" id="IPR027417">
    <property type="entry name" value="P-loop_NTPase"/>
</dbReference>
<dbReference type="Proteomes" id="UP001648503">
    <property type="component" value="Unassembled WGS sequence"/>
</dbReference>
<evidence type="ECO:0000313" key="3">
    <source>
        <dbReference type="Proteomes" id="UP001648503"/>
    </source>
</evidence>
<evidence type="ECO:0008006" key="4">
    <source>
        <dbReference type="Google" id="ProtNLM"/>
    </source>
</evidence>
<dbReference type="Pfam" id="PF00071">
    <property type="entry name" value="Ras"/>
    <property type="match status" value="1"/>
</dbReference>
<dbReference type="PRINTS" id="PR00449">
    <property type="entry name" value="RASTRNSFRMNG"/>
</dbReference>
<dbReference type="SUPFAM" id="SSF52540">
    <property type="entry name" value="P-loop containing nucleoside triphosphate hydrolases"/>
    <property type="match status" value="1"/>
</dbReference>
<dbReference type="InterPro" id="IPR001806">
    <property type="entry name" value="Small_GTPase"/>
</dbReference>
<dbReference type="InterPro" id="IPR005225">
    <property type="entry name" value="Small_GTP-bd"/>
</dbReference>
<reference evidence="2 3" key="1">
    <citation type="submission" date="2021-02" db="EMBL/GenBank/DDBJ databases">
        <title>Variation within the Batrachochytrium salamandrivorans European outbreak.</title>
        <authorList>
            <person name="Kelly M."/>
            <person name="Pasmans F."/>
            <person name="Shea T.P."/>
            <person name="Munoz J.F."/>
            <person name="Carranza S."/>
            <person name="Cuomo C.A."/>
            <person name="Martel A."/>
        </authorList>
    </citation>
    <scope>NUCLEOTIDE SEQUENCE [LARGE SCALE GENOMIC DNA]</scope>
    <source>
        <strain evidence="2 3">AMFP18/2</strain>
    </source>
</reference>
<evidence type="ECO:0000256" key="1">
    <source>
        <dbReference type="ARBA" id="ARBA00022741"/>
    </source>
</evidence>
<dbReference type="PANTHER" id="PTHR47978">
    <property type="match status" value="1"/>
</dbReference>
<accession>A0ABQ8EWZ7</accession>
<comment type="caution">
    <text evidence="2">The sequence shown here is derived from an EMBL/GenBank/DDBJ whole genome shotgun (WGS) entry which is preliminary data.</text>
</comment>
<gene>
    <name evidence="2" type="ORF">BASA50_010889</name>
</gene>
<dbReference type="Gene3D" id="3.40.50.300">
    <property type="entry name" value="P-loop containing nucleotide triphosphate hydrolases"/>
    <property type="match status" value="1"/>
</dbReference>
<dbReference type="SMART" id="SM00175">
    <property type="entry name" value="RAB"/>
    <property type="match status" value="1"/>
</dbReference>
<keyword evidence="1" id="KW-0547">Nucleotide-binding</keyword>
<name>A0ABQ8EWZ7_9FUNG</name>
<protein>
    <recommendedName>
        <fullName evidence="4">P-loop containing nucleoside triphosphate hydrolase protein</fullName>
    </recommendedName>
</protein>
<dbReference type="SMART" id="SM00173">
    <property type="entry name" value="RAS"/>
    <property type="match status" value="1"/>
</dbReference>
<sequence>MSIKPLEKVDKPADIKIILLGDSAVGKSKLMERFLLDDYVPHQLSTYALTLYRHNAVHPKPTCNPPERLAVDFWDTAGQERFQSMHASYYMGAHCCILVFDVTRKVTYKNLELWYEELIRHRGINMPVIVVANKIDMDPTRGSKSFGFVEKRRQERGGKETDLPFYFVSASDGSNVVTIFLESIRRGLEYKQQMSTEGHGTFVDDVLQFIEDEEKRPDGLFSKC</sequence>
<dbReference type="EMBL" id="JAFCIX010000545">
    <property type="protein sequence ID" value="KAH6588026.1"/>
    <property type="molecule type" value="Genomic_DNA"/>
</dbReference>